<protein>
    <submittedName>
        <fullName evidence="5">Glycosyltransferase involved in cell wall bisynthesis</fullName>
    </submittedName>
</protein>
<dbReference type="InterPro" id="IPR028098">
    <property type="entry name" value="Glyco_trans_4-like_N"/>
</dbReference>
<gene>
    <name evidence="5" type="ORF">SAMN04487966_102410</name>
</gene>
<accession>A0A1I7MI01</accession>
<evidence type="ECO:0000256" key="2">
    <source>
        <dbReference type="ARBA" id="ARBA00022679"/>
    </source>
</evidence>
<feature type="domain" description="Glycosyltransferase subfamily 4-like N-terminal" evidence="4">
    <location>
        <begin position="88"/>
        <end position="194"/>
    </location>
</feature>
<dbReference type="GO" id="GO:0016757">
    <property type="term" value="F:glycosyltransferase activity"/>
    <property type="evidence" value="ECO:0007669"/>
    <property type="project" value="UniProtKB-KW"/>
</dbReference>
<dbReference type="InterPro" id="IPR001296">
    <property type="entry name" value="Glyco_trans_1"/>
</dbReference>
<evidence type="ECO:0000313" key="5">
    <source>
        <dbReference type="EMBL" id="SFV21545.1"/>
    </source>
</evidence>
<name>A0A1I7MI01_9MICC</name>
<keyword evidence="2 5" id="KW-0808">Transferase</keyword>
<dbReference type="Pfam" id="PF00534">
    <property type="entry name" value="Glycos_transf_1"/>
    <property type="match status" value="1"/>
</dbReference>
<organism evidence="5 6">
    <name type="scientific">Micrococcus terreus</name>
    <dbReference type="NCBI Taxonomy" id="574650"/>
    <lineage>
        <taxon>Bacteria</taxon>
        <taxon>Bacillati</taxon>
        <taxon>Actinomycetota</taxon>
        <taxon>Actinomycetes</taxon>
        <taxon>Micrococcales</taxon>
        <taxon>Micrococcaceae</taxon>
        <taxon>Micrococcus</taxon>
    </lineage>
</organism>
<dbReference type="Pfam" id="PF13439">
    <property type="entry name" value="Glyco_transf_4"/>
    <property type="match status" value="1"/>
</dbReference>
<dbReference type="Gene3D" id="3.40.50.2000">
    <property type="entry name" value="Glycogen Phosphorylase B"/>
    <property type="match status" value="2"/>
</dbReference>
<dbReference type="EMBL" id="FPCG01000002">
    <property type="protein sequence ID" value="SFV21545.1"/>
    <property type="molecule type" value="Genomic_DNA"/>
</dbReference>
<sequence>MSGMSDAVPAAPARPDRSSVQRRSSLRLFMDARYTRTDFHDGISRYGASLIGAVAPLADVTMVISDEAQLPMLPPGIPWIKVSDPTSAAEPFLARQLNPHHPDVVFSPMQTFGSAGREYGLILTLHDLIYYQHRTPPRDLPEPVRLLWRMFHLAYWPQRLVLDRADAVATVSRTSQRLMRRHRLTSREIRVVGNAPQPVDTPRDPQQSPDRTLVYMGSFMDYKNVEDLVRGMAALPEYTLHLLSRITPVREAELRDLAESAGVRQESIVFHRGVSDERYVELLRRATALVTLSRSEGYGLPVAEAMSQGTPVVLSDLEIFREIGGQDGEAARFVALDGQAAVAWPARVRELEDPTVFEVASRAAVSQAGTFSWEASARALVRLAEEVAARRSRRRRRSG</sequence>
<evidence type="ECO:0000256" key="1">
    <source>
        <dbReference type="ARBA" id="ARBA00022676"/>
    </source>
</evidence>
<dbReference type="PANTHER" id="PTHR46401:SF8">
    <property type="entry name" value="BLL6006 PROTEIN"/>
    <property type="match status" value="1"/>
</dbReference>
<dbReference type="AlphaFoldDB" id="A0A1I7MI01"/>
<keyword evidence="6" id="KW-1185">Reference proteome</keyword>
<reference evidence="5 6" key="1">
    <citation type="submission" date="2016-10" db="EMBL/GenBank/DDBJ databases">
        <authorList>
            <person name="de Groot N.N."/>
        </authorList>
    </citation>
    <scope>NUCLEOTIDE SEQUENCE [LARGE SCALE GENOMIC DNA]</scope>
    <source>
        <strain evidence="5 6">CGMCC 1.7054</strain>
    </source>
</reference>
<evidence type="ECO:0000259" key="3">
    <source>
        <dbReference type="Pfam" id="PF00534"/>
    </source>
</evidence>
<keyword evidence="1" id="KW-0328">Glycosyltransferase</keyword>
<feature type="domain" description="Glycosyl transferase family 1" evidence="3">
    <location>
        <begin position="208"/>
        <end position="325"/>
    </location>
</feature>
<evidence type="ECO:0000313" key="6">
    <source>
        <dbReference type="Proteomes" id="UP000198881"/>
    </source>
</evidence>
<dbReference type="STRING" id="574650.SAMN04487966_102410"/>
<evidence type="ECO:0000259" key="4">
    <source>
        <dbReference type="Pfam" id="PF13439"/>
    </source>
</evidence>
<dbReference type="Proteomes" id="UP000198881">
    <property type="component" value="Unassembled WGS sequence"/>
</dbReference>
<dbReference type="PANTHER" id="PTHR46401">
    <property type="entry name" value="GLYCOSYLTRANSFERASE WBBK-RELATED"/>
    <property type="match status" value="1"/>
</dbReference>
<proteinExistence type="predicted"/>
<dbReference type="SUPFAM" id="SSF53756">
    <property type="entry name" value="UDP-Glycosyltransferase/glycogen phosphorylase"/>
    <property type="match status" value="1"/>
</dbReference>